<organism evidence="3 4">
    <name type="scientific">Paracidovorax wautersii</name>
    <dbReference type="NCBI Taxonomy" id="1177982"/>
    <lineage>
        <taxon>Bacteria</taxon>
        <taxon>Pseudomonadati</taxon>
        <taxon>Pseudomonadota</taxon>
        <taxon>Betaproteobacteria</taxon>
        <taxon>Burkholderiales</taxon>
        <taxon>Comamonadaceae</taxon>
        <taxon>Paracidovorax</taxon>
    </lineage>
</organism>
<dbReference type="EMBL" id="WNDQ01000005">
    <property type="protein sequence ID" value="KAF1023329.1"/>
    <property type="molecule type" value="Genomic_DNA"/>
</dbReference>
<gene>
    <name evidence="3" type="ORF">GAK30_00532</name>
</gene>
<keyword evidence="2" id="KW-1133">Transmembrane helix</keyword>
<feature type="region of interest" description="Disordered" evidence="1">
    <location>
        <begin position="131"/>
        <end position="166"/>
    </location>
</feature>
<dbReference type="AlphaFoldDB" id="A0A7V8FRI6"/>
<reference evidence="4" key="1">
    <citation type="journal article" date="2020" name="MBio">
        <title>Horizontal gene transfer to a defensive symbiont with a reduced genome amongst a multipartite beetle microbiome.</title>
        <authorList>
            <person name="Waterworth S.C."/>
            <person name="Florez L.V."/>
            <person name="Rees E.R."/>
            <person name="Hertweck C."/>
            <person name="Kaltenpoth M."/>
            <person name="Kwan J.C."/>
        </authorList>
    </citation>
    <scope>NUCLEOTIDE SEQUENCE [LARGE SCALE GENOMIC DNA]</scope>
</reference>
<evidence type="ECO:0008006" key="5">
    <source>
        <dbReference type="Google" id="ProtNLM"/>
    </source>
</evidence>
<feature type="transmembrane region" description="Helical" evidence="2">
    <location>
        <begin position="12"/>
        <end position="28"/>
    </location>
</feature>
<accession>A0A7V8FRI6</accession>
<evidence type="ECO:0000313" key="3">
    <source>
        <dbReference type="EMBL" id="KAF1023329.1"/>
    </source>
</evidence>
<evidence type="ECO:0000256" key="2">
    <source>
        <dbReference type="SAM" id="Phobius"/>
    </source>
</evidence>
<protein>
    <recommendedName>
        <fullName evidence="5">Glycerate kinase</fullName>
    </recommendedName>
</protein>
<keyword evidence="2" id="KW-0812">Transmembrane</keyword>
<evidence type="ECO:0000256" key="1">
    <source>
        <dbReference type="SAM" id="MobiDB-lite"/>
    </source>
</evidence>
<comment type="caution">
    <text evidence="3">The sequence shown here is derived from an EMBL/GenBank/DDBJ whole genome shotgun (WGS) entry which is preliminary data.</text>
</comment>
<dbReference type="Proteomes" id="UP000461670">
    <property type="component" value="Unassembled WGS sequence"/>
</dbReference>
<proteinExistence type="predicted"/>
<sequence>MFQLPPSIQRFAFPVIALGLLVGAWHAYGLPGIALAASVLLMVVLLHFTRLMHILRKAADRPIGHVPSAVMLNAKLKPNVNLMHVMAMTRSLGELRTPRDSQPEIFRWTDNTQSWVDCEFRHGKLVRWELTRPAAPTDSPADTAPAELPAATPAAEAPPAEPPRQG</sequence>
<evidence type="ECO:0000313" key="4">
    <source>
        <dbReference type="Proteomes" id="UP000461670"/>
    </source>
</evidence>
<feature type="compositionally biased region" description="Low complexity" evidence="1">
    <location>
        <begin position="133"/>
        <end position="158"/>
    </location>
</feature>
<keyword evidence="2" id="KW-0472">Membrane</keyword>
<name>A0A7V8FRI6_9BURK</name>